<dbReference type="Gene3D" id="3.40.50.720">
    <property type="entry name" value="NAD(P)-binding Rossmann-like Domain"/>
    <property type="match status" value="1"/>
</dbReference>
<accession>A0A9D9NLX8</accession>
<reference evidence="10" key="1">
    <citation type="submission" date="2020-10" db="EMBL/GenBank/DDBJ databases">
        <authorList>
            <person name="Gilroy R."/>
        </authorList>
    </citation>
    <scope>NUCLEOTIDE SEQUENCE</scope>
    <source>
        <strain evidence="10">2478</strain>
    </source>
</reference>
<dbReference type="EC" id="1.1.1.25" evidence="2"/>
<evidence type="ECO:0000256" key="2">
    <source>
        <dbReference type="ARBA" id="ARBA00012962"/>
    </source>
</evidence>
<dbReference type="Gene3D" id="3.40.50.10860">
    <property type="entry name" value="Leucine Dehydrogenase, chain A, domain 1"/>
    <property type="match status" value="1"/>
</dbReference>
<keyword evidence="4" id="KW-0560">Oxidoreductase</keyword>
<evidence type="ECO:0000256" key="5">
    <source>
        <dbReference type="ARBA" id="ARBA00023141"/>
    </source>
</evidence>
<evidence type="ECO:0000256" key="3">
    <source>
        <dbReference type="ARBA" id="ARBA00022857"/>
    </source>
</evidence>
<keyword evidence="5" id="KW-0028">Amino-acid biosynthesis</keyword>
<gene>
    <name evidence="10" type="ORF">IAB80_03445</name>
</gene>
<comment type="pathway">
    <text evidence="1">Metabolic intermediate biosynthesis; chorismate biosynthesis; chorismate from D-erythrose 4-phosphate and phosphoenolpyruvate: step 4/7.</text>
</comment>
<evidence type="ECO:0000313" key="10">
    <source>
        <dbReference type="EMBL" id="MBO8477933.1"/>
    </source>
</evidence>
<evidence type="ECO:0000256" key="6">
    <source>
        <dbReference type="ARBA" id="ARBA00049442"/>
    </source>
</evidence>
<evidence type="ECO:0000259" key="8">
    <source>
        <dbReference type="Pfam" id="PF08501"/>
    </source>
</evidence>
<dbReference type="PANTHER" id="PTHR21089">
    <property type="entry name" value="SHIKIMATE DEHYDROGENASE"/>
    <property type="match status" value="1"/>
</dbReference>
<dbReference type="GO" id="GO:0009073">
    <property type="term" value="P:aromatic amino acid family biosynthetic process"/>
    <property type="evidence" value="ECO:0007669"/>
    <property type="project" value="UniProtKB-KW"/>
</dbReference>
<dbReference type="Pfam" id="PF18317">
    <property type="entry name" value="SDH_C"/>
    <property type="match status" value="1"/>
</dbReference>
<dbReference type="GO" id="GO:0009423">
    <property type="term" value="P:chorismate biosynthetic process"/>
    <property type="evidence" value="ECO:0007669"/>
    <property type="project" value="TreeGrafter"/>
</dbReference>
<dbReference type="InterPro" id="IPR006151">
    <property type="entry name" value="Shikm_DH/Glu-tRNA_Rdtase"/>
</dbReference>
<comment type="catalytic activity">
    <reaction evidence="6">
        <text>shikimate + NADP(+) = 3-dehydroshikimate + NADPH + H(+)</text>
        <dbReference type="Rhea" id="RHEA:17737"/>
        <dbReference type="ChEBI" id="CHEBI:15378"/>
        <dbReference type="ChEBI" id="CHEBI:16630"/>
        <dbReference type="ChEBI" id="CHEBI:36208"/>
        <dbReference type="ChEBI" id="CHEBI:57783"/>
        <dbReference type="ChEBI" id="CHEBI:58349"/>
        <dbReference type="EC" id="1.1.1.25"/>
    </reaction>
</comment>
<name>A0A9D9NLX8_9BACT</name>
<dbReference type="EMBL" id="JADILZ010000028">
    <property type="protein sequence ID" value="MBO8477933.1"/>
    <property type="molecule type" value="Genomic_DNA"/>
</dbReference>
<dbReference type="InterPro" id="IPR036291">
    <property type="entry name" value="NAD(P)-bd_dom_sf"/>
</dbReference>
<evidence type="ECO:0000256" key="4">
    <source>
        <dbReference type="ARBA" id="ARBA00023002"/>
    </source>
</evidence>
<dbReference type="Pfam" id="PF08501">
    <property type="entry name" value="Shikimate_dh_N"/>
    <property type="match status" value="1"/>
</dbReference>
<dbReference type="GO" id="GO:0019632">
    <property type="term" value="P:shikimate metabolic process"/>
    <property type="evidence" value="ECO:0007669"/>
    <property type="project" value="TreeGrafter"/>
</dbReference>
<dbReference type="AlphaFoldDB" id="A0A9D9NLX8"/>
<keyword evidence="5" id="KW-0057">Aromatic amino acid biosynthesis</keyword>
<dbReference type="InterPro" id="IPR046346">
    <property type="entry name" value="Aminoacid_DH-like_N_sf"/>
</dbReference>
<dbReference type="InterPro" id="IPR022893">
    <property type="entry name" value="Shikimate_DH_fam"/>
</dbReference>
<organism evidence="10 11">
    <name type="scientific">Candidatus Cryptobacteroides excrementipullorum</name>
    <dbReference type="NCBI Taxonomy" id="2840761"/>
    <lineage>
        <taxon>Bacteria</taxon>
        <taxon>Pseudomonadati</taxon>
        <taxon>Bacteroidota</taxon>
        <taxon>Bacteroidia</taxon>
        <taxon>Bacteroidales</taxon>
        <taxon>Candidatus Cryptobacteroides</taxon>
    </lineage>
</organism>
<feature type="domain" description="SDH C-terminal" evidence="9">
    <location>
        <begin position="258"/>
        <end position="287"/>
    </location>
</feature>
<proteinExistence type="predicted"/>
<dbReference type="InterPro" id="IPR041121">
    <property type="entry name" value="SDH_C"/>
</dbReference>
<dbReference type="GO" id="GO:0004764">
    <property type="term" value="F:shikimate 3-dehydrogenase (NADP+) activity"/>
    <property type="evidence" value="ECO:0007669"/>
    <property type="project" value="UniProtKB-EC"/>
</dbReference>
<dbReference type="SUPFAM" id="SSF53223">
    <property type="entry name" value="Aminoacid dehydrogenase-like, N-terminal domain"/>
    <property type="match status" value="1"/>
</dbReference>
<dbReference type="InterPro" id="IPR013708">
    <property type="entry name" value="Shikimate_DH-bd_N"/>
</dbReference>
<dbReference type="PANTHER" id="PTHR21089:SF1">
    <property type="entry name" value="BIFUNCTIONAL 3-DEHYDROQUINATE DEHYDRATASE_SHIKIMATE DEHYDROGENASE, CHLOROPLASTIC"/>
    <property type="match status" value="1"/>
</dbReference>
<protein>
    <recommendedName>
        <fullName evidence="2">shikimate dehydrogenase (NADP(+))</fullName>
        <ecNumber evidence="2">1.1.1.25</ecNumber>
    </recommendedName>
</protein>
<dbReference type="Pfam" id="PF01488">
    <property type="entry name" value="Shikimate_DH"/>
    <property type="match status" value="1"/>
</dbReference>
<reference evidence="10" key="2">
    <citation type="journal article" date="2021" name="PeerJ">
        <title>Extensive microbial diversity within the chicken gut microbiome revealed by metagenomics and culture.</title>
        <authorList>
            <person name="Gilroy R."/>
            <person name="Ravi A."/>
            <person name="Getino M."/>
            <person name="Pursley I."/>
            <person name="Horton D.L."/>
            <person name="Alikhan N.F."/>
            <person name="Baker D."/>
            <person name="Gharbi K."/>
            <person name="Hall N."/>
            <person name="Watson M."/>
            <person name="Adriaenssens E.M."/>
            <person name="Foster-Nyarko E."/>
            <person name="Jarju S."/>
            <person name="Secka A."/>
            <person name="Antonio M."/>
            <person name="Oren A."/>
            <person name="Chaudhuri R.R."/>
            <person name="La Ragione R."/>
            <person name="Hildebrand F."/>
            <person name="Pallen M.J."/>
        </authorList>
    </citation>
    <scope>NUCLEOTIDE SEQUENCE</scope>
    <source>
        <strain evidence="10">2478</strain>
    </source>
</reference>
<feature type="domain" description="Quinate/shikimate 5-dehydrogenase/glutamyl-tRNA reductase" evidence="7">
    <location>
        <begin position="132"/>
        <end position="200"/>
    </location>
</feature>
<dbReference type="Proteomes" id="UP000823771">
    <property type="component" value="Unassembled WGS sequence"/>
</dbReference>
<feature type="domain" description="Shikimate dehydrogenase substrate binding N-terminal" evidence="8">
    <location>
        <begin position="6"/>
        <end position="81"/>
    </location>
</feature>
<dbReference type="SUPFAM" id="SSF51735">
    <property type="entry name" value="NAD(P)-binding Rossmann-fold domains"/>
    <property type="match status" value="1"/>
</dbReference>
<evidence type="ECO:0000259" key="7">
    <source>
        <dbReference type="Pfam" id="PF01488"/>
    </source>
</evidence>
<keyword evidence="3" id="KW-0521">NADP</keyword>
<evidence type="ECO:0000313" key="11">
    <source>
        <dbReference type="Proteomes" id="UP000823771"/>
    </source>
</evidence>
<evidence type="ECO:0000259" key="9">
    <source>
        <dbReference type="Pfam" id="PF18317"/>
    </source>
</evidence>
<sequence length="291" mass="31433">MKRFGLIGYPVKGSLSPLLFSAGYHGKYGYDLIEKPVFEEAYALFLSEYHGVNVTAPFKEYAFAKADTVSPVCRKIGATNLLVKTGTGISACNSDYTGIRMSILENLLPQLKGEDSRNAAGMIQSAYGHIPQALVVGCGGAGRAAAVAAAELGMHTVLMNRTTARAEAIAGQLPEYGFGISGIEYFPEVFHQSDIIIYTLPGKLETLDAAVSGQGMARDRERTGPKLILEANYKTPSFTHAAIDALRGEYPGLRYVSGLRWLLHQAAGGYRLFTGEEPDFKAMEQALTNHL</sequence>
<evidence type="ECO:0000256" key="1">
    <source>
        <dbReference type="ARBA" id="ARBA00004871"/>
    </source>
</evidence>
<comment type="caution">
    <text evidence="10">The sequence shown here is derived from an EMBL/GenBank/DDBJ whole genome shotgun (WGS) entry which is preliminary data.</text>
</comment>